<dbReference type="InterPro" id="IPR014729">
    <property type="entry name" value="Rossmann-like_a/b/a_fold"/>
</dbReference>
<keyword evidence="4" id="KW-1185">Reference proteome</keyword>
<evidence type="ECO:0000256" key="1">
    <source>
        <dbReference type="SAM" id="MobiDB-lite"/>
    </source>
</evidence>
<dbReference type="InterPro" id="IPR006015">
    <property type="entry name" value="Universal_stress_UspA"/>
</dbReference>
<dbReference type="AlphaFoldDB" id="A0A0D2NZD8"/>
<feature type="compositionally biased region" description="Basic and acidic residues" evidence="1">
    <location>
        <begin position="523"/>
        <end position="538"/>
    </location>
</feature>
<dbReference type="CDD" id="cd23659">
    <property type="entry name" value="USP_At3g01520-like"/>
    <property type="match status" value="1"/>
</dbReference>
<dbReference type="EMBL" id="KN817539">
    <property type="protein sequence ID" value="KJA24054.1"/>
    <property type="molecule type" value="Genomic_DNA"/>
</dbReference>
<evidence type="ECO:0000313" key="3">
    <source>
        <dbReference type="EMBL" id="KJA24054.1"/>
    </source>
</evidence>
<accession>A0A0D2NZD8</accession>
<dbReference type="OMA" id="VACQAWH"/>
<dbReference type="Proteomes" id="UP000054270">
    <property type="component" value="Unassembled WGS sequence"/>
</dbReference>
<gene>
    <name evidence="3" type="ORF">HYPSUDRAFT_136679</name>
</gene>
<dbReference type="InterPro" id="IPR006016">
    <property type="entry name" value="UspA"/>
</dbReference>
<feature type="compositionally biased region" description="Acidic residues" evidence="1">
    <location>
        <begin position="191"/>
        <end position="213"/>
    </location>
</feature>
<proteinExistence type="predicted"/>
<feature type="compositionally biased region" description="Acidic residues" evidence="1">
    <location>
        <begin position="546"/>
        <end position="561"/>
    </location>
</feature>
<feature type="region of interest" description="Disordered" evidence="1">
    <location>
        <begin position="519"/>
        <end position="568"/>
    </location>
</feature>
<dbReference type="OrthoDB" id="992776at2759"/>
<feature type="compositionally biased region" description="Polar residues" evidence="1">
    <location>
        <begin position="167"/>
        <end position="183"/>
    </location>
</feature>
<feature type="compositionally biased region" description="Polar residues" evidence="1">
    <location>
        <begin position="32"/>
        <end position="69"/>
    </location>
</feature>
<protein>
    <recommendedName>
        <fullName evidence="2">UspA domain-containing protein</fullName>
    </recommendedName>
</protein>
<feature type="compositionally biased region" description="Low complexity" evidence="1">
    <location>
        <begin position="80"/>
        <end position="99"/>
    </location>
</feature>
<feature type="compositionally biased region" description="Polar residues" evidence="1">
    <location>
        <begin position="1"/>
        <end position="25"/>
    </location>
</feature>
<dbReference type="PRINTS" id="PR01438">
    <property type="entry name" value="UNVRSLSTRESS"/>
</dbReference>
<dbReference type="PANTHER" id="PTHR46100:SF4">
    <property type="entry name" value="USPA DOMAIN-CONTAINING PROTEIN"/>
    <property type="match status" value="1"/>
</dbReference>
<reference evidence="4" key="1">
    <citation type="submission" date="2014-04" db="EMBL/GenBank/DDBJ databases">
        <title>Evolutionary Origins and Diversification of the Mycorrhizal Mutualists.</title>
        <authorList>
            <consortium name="DOE Joint Genome Institute"/>
            <consortium name="Mycorrhizal Genomics Consortium"/>
            <person name="Kohler A."/>
            <person name="Kuo A."/>
            <person name="Nagy L.G."/>
            <person name="Floudas D."/>
            <person name="Copeland A."/>
            <person name="Barry K.W."/>
            <person name="Cichocki N."/>
            <person name="Veneault-Fourrey C."/>
            <person name="LaButti K."/>
            <person name="Lindquist E.A."/>
            <person name="Lipzen A."/>
            <person name="Lundell T."/>
            <person name="Morin E."/>
            <person name="Murat C."/>
            <person name="Riley R."/>
            <person name="Ohm R."/>
            <person name="Sun H."/>
            <person name="Tunlid A."/>
            <person name="Henrissat B."/>
            <person name="Grigoriev I.V."/>
            <person name="Hibbett D.S."/>
            <person name="Martin F."/>
        </authorList>
    </citation>
    <scope>NUCLEOTIDE SEQUENCE [LARGE SCALE GENOMIC DNA]</scope>
    <source>
        <strain evidence="4">FD-334 SS-4</strain>
    </source>
</reference>
<dbReference type="PANTHER" id="PTHR46100">
    <property type="entry name" value="IMP2'P"/>
    <property type="match status" value="1"/>
</dbReference>
<feature type="domain" description="UspA" evidence="2">
    <location>
        <begin position="329"/>
        <end position="475"/>
    </location>
</feature>
<evidence type="ECO:0000259" key="2">
    <source>
        <dbReference type="Pfam" id="PF00582"/>
    </source>
</evidence>
<sequence>MPTTPLFSPRSRSSTDTQTPVSRPSTPRRWSLLTSSPKISPQTLDAQASQLLVNALERTNSQQPSSLKSPNEGRNGGSAFGKSFSSMMGGLSSLSLTRTSTRDSASEDKDRGRSMLKIGRMRSSSQAPGGDDTDESRRSVSRARSQSPFTLRRLRTRDPSPAPQPVRMSQSDVDLSDSASSILPRTAYTDTDADAEDDWADDLGETDDESPYEEDIFDPITEANTERNALVTPVSADGAGGLAPEIEDPDPVGEGVNVVVAPEPYFPSSLNALGSIGRGNKRNPRRRKSVRAHEPLPFATSRPVFQRDRCTITLTQGDPEGTLGGRRKRRYVVASDMSEESRYAVEWGIGTVLRDGDEMLIVTVVENESKVDPAIPNAADRAVKLRSQQERQGLAYILVRQVTGLLQRTKLNVTILCQAWHAKNSRHMLLDIVDHTEPTMMIVGSRGLGQLNGILLGSTSHYLIQKCSVPVMVARRRLKRPPRKNAHLSTHRTHVSLAEAGIDRVAAKVDEDVQALRDALQADESRRDGGPGSREDPRFAAVAEGEAAEEGEDEDEVDDEPVGVKVAG</sequence>
<dbReference type="STRING" id="945553.A0A0D2NZD8"/>
<evidence type="ECO:0000313" key="4">
    <source>
        <dbReference type="Proteomes" id="UP000054270"/>
    </source>
</evidence>
<feature type="compositionally biased region" description="Basic and acidic residues" evidence="1">
    <location>
        <begin position="100"/>
        <end position="113"/>
    </location>
</feature>
<organism evidence="3 4">
    <name type="scientific">Hypholoma sublateritium (strain FD-334 SS-4)</name>
    <dbReference type="NCBI Taxonomy" id="945553"/>
    <lineage>
        <taxon>Eukaryota</taxon>
        <taxon>Fungi</taxon>
        <taxon>Dikarya</taxon>
        <taxon>Basidiomycota</taxon>
        <taxon>Agaricomycotina</taxon>
        <taxon>Agaricomycetes</taxon>
        <taxon>Agaricomycetidae</taxon>
        <taxon>Agaricales</taxon>
        <taxon>Agaricineae</taxon>
        <taxon>Strophariaceae</taxon>
        <taxon>Hypholoma</taxon>
    </lineage>
</organism>
<dbReference type="Gene3D" id="3.40.50.620">
    <property type="entry name" value="HUPs"/>
    <property type="match status" value="1"/>
</dbReference>
<feature type="region of interest" description="Disordered" evidence="1">
    <location>
        <begin position="1"/>
        <end position="213"/>
    </location>
</feature>
<name>A0A0D2NZD8_HYPSF</name>
<dbReference type="Pfam" id="PF00582">
    <property type="entry name" value="Usp"/>
    <property type="match status" value="1"/>
</dbReference>
<dbReference type="SUPFAM" id="SSF52402">
    <property type="entry name" value="Adenine nucleotide alpha hydrolases-like"/>
    <property type="match status" value="1"/>
</dbReference>